<feature type="repeat" description="PPR" evidence="1">
    <location>
        <begin position="742"/>
        <end position="776"/>
    </location>
</feature>
<dbReference type="InterPro" id="IPR011990">
    <property type="entry name" value="TPR-like_helical_dom_sf"/>
</dbReference>
<keyword evidence="3" id="KW-1185">Reference proteome</keyword>
<evidence type="ECO:0000256" key="1">
    <source>
        <dbReference type="PROSITE-ProRule" id="PRU00708"/>
    </source>
</evidence>
<organism evidence="3 4">
    <name type="scientific">Priapulus caudatus</name>
    <name type="common">Priapulid worm</name>
    <dbReference type="NCBI Taxonomy" id="37621"/>
    <lineage>
        <taxon>Eukaryota</taxon>
        <taxon>Metazoa</taxon>
        <taxon>Ecdysozoa</taxon>
        <taxon>Scalidophora</taxon>
        <taxon>Priapulida</taxon>
        <taxon>Priapulimorpha</taxon>
        <taxon>Priapulimorphida</taxon>
        <taxon>Priapulidae</taxon>
        <taxon>Priapulus</taxon>
    </lineage>
</organism>
<dbReference type="NCBIfam" id="TIGR00756">
    <property type="entry name" value="PPR"/>
    <property type="match status" value="1"/>
</dbReference>
<sequence>MKSAELPINENVFNSLITGHSKAKDMESAAGILDIMRNAQLEPSSDTYTALLCGYAENGDIANINKYIEDAEKRATYLGDKDLLDVMFTLAINGHNEHTQALMTKMRKETGFNQDAYNAVLSLVNEGQDDVAYQLMQAMTRPTRPDGTVAPVGFFFLRQLVKNERPVEKLMGIANDMQARKLNEYALSKVTECTLQLGKLEHARACLVEMKRQGLPMRTHYFWPILAAYGQREDGDNVTATLKLMVDMECAPTSETFTDYVLPFLSAVQPLDLLTDMQAIGCQTAQVVNALVMHLLYQNKITEAADLVDKHPVRAQSMRIVRPLAAAYIRSGDLDSCLRLLSHMCEHTAENRERRLKSDHAGQFILDYVQQKKGDGLDVLVTAMAEKNLKISSATAEQVHVMLKGNVPGTVAQVMDGMVSSQVELSPEEEQFSSFITHPREMNVEDLESHLIELKAKNMNVRGVMRHLLIQHCRLKNKERALEIKKELDLEGFRYSVGMYAVLMDLAVSTKDLPLALQYKGQMDMDATDFIIDSHKIINLGGLMLENDKMSDAMQLLVEHSEKRGDAPIKEALSGNAWRLLNVQAMRGDVQGTQALLELLISRGYVQPSNMLMGCPIKAHLVNNDVAGALTTFEEYVKTYKFTPWKNELFRKFIELEDSDSLQKVMDLSSSIHGEMNVLFELAFAFLETGRVKQAKKIVETPGLRAKMDRLENLCEQALKDDKFTVIENIVTITKDLFDIDRDTMYYHLLRSYRKQGDWQKALGVWTTMQEESVTPSDRTLRYLAAQLRESGQPVPFTVADEQPPPQPRRAARPAAATVQAPPSKLLELVKLRDLQGAVDHKKGLEAEGKTLDNKEYSNLIELMLEEEKLKDALALTTEMLQQGTHPYQRVLVFLLSRMHLAGDVDGLQQLVQLMPEALQSRVLIHKHLNVAYVHSGRAEELISQIEDKVKKESPDIYFNGFLFLLKKHPEYLPRVEALANAGHGNLQATLWGHYLMTEQYESADSLAKEHPLVLAHVRVAPICKEALETNNEKMLLNVLERVKGVDRVSSAILLSYLVSLQTRNGDLTGGLQTVMERSKAAGIKPSDMRTGPLSMLKRALEANSQPVPFQVPRARSSNRRNQDSSSSSDSSDSDSDSDSKKKSQPLHS</sequence>
<dbReference type="Pfam" id="PF01535">
    <property type="entry name" value="PPR"/>
    <property type="match status" value="1"/>
</dbReference>
<evidence type="ECO:0000256" key="2">
    <source>
        <dbReference type="SAM" id="MobiDB-lite"/>
    </source>
</evidence>
<dbReference type="PANTHER" id="PTHR46669">
    <property type="entry name" value="LEUCINE-RICH PPR MOTIF-CONTAINING PROTEIN, MITOCHONDRIAL"/>
    <property type="match status" value="1"/>
</dbReference>
<feature type="repeat" description="PPR" evidence="1">
    <location>
        <begin position="9"/>
        <end position="43"/>
    </location>
</feature>
<dbReference type="GeneID" id="106807291"/>
<proteinExistence type="predicted"/>
<dbReference type="Pfam" id="PF13041">
    <property type="entry name" value="PPR_2"/>
    <property type="match status" value="1"/>
</dbReference>
<dbReference type="InterPro" id="IPR002885">
    <property type="entry name" value="PPR_rpt"/>
</dbReference>
<feature type="region of interest" description="Disordered" evidence="2">
    <location>
        <begin position="1102"/>
        <end position="1149"/>
    </location>
</feature>
<dbReference type="InterPro" id="IPR033490">
    <property type="entry name" value="LRP130"/>
</dbReference>
<dbReference type="RefSeq" id="XP_014665082.1">
    <property type="nucleotide sequence ID" value="XM_014809596.1"/>
</dbReference>
<evidence type="ECO:0000313" key="3">
    <source>
        <dbReference type="Proteomes" id="UP000695022"/>
    </source>
</evidence>
<dbReference type="PROSITE" id="PS51375">
    <property type="entry name" value="PPR"/>
    <property type="match status" value="2"/>
</dbReference>
<gene>
    <name evidence="4" type="primary">LOC106807291</name>
</gene>
<dbReference type="SUPFAM" id="SSF48452">
    <property type="entry name" value="TPR-like"/>
    <property type="match status" value="1"/>
</dbReference>
<name>A0ABM1DYR1_PRICU</name>
<feature type="region of interest" description="Disordered" evidence="2">
    <location>
        <begin position="796"/>
        <end position="818"/>
    </location>
</feature>
<reference evidence="4" key="1">
    <citation type="submission" date="2025-08" db="UniProtKB">
        <authorList>
            <consortium name="RefSeq"/>
        </authorList>
    </citation>
    <scope>IDENTIFICATION</scope>
</reference>
<dbReference type="Proteomes" id="UP000695022">
    <property type="component" value="Unplaced"/>
</dbReference>
<protein>
    <submittedName>
        <fullName evidence="4">Leucine-rich PPR motif-containing protein, mitochondrial-like</fullName>
    </submittedName>
</protein>
<evidence type="ECO:0000313" key="4">
    <source>
        <dbReference type="RefSeq" id="XP_014665082.1"/>
    </source>
</evidence>
<dbReference type="Gene3D" id="1.25.40.10">
    <property type="entry name" value="Tetratricopeptide repeat domain"/>
    <property type="match status" value="3"/>
</dbReference>
<dbReference type="PANTHER" id="PTHR46669:SF1">
    <property type="entry name" value="LEUCINE-RICH PPR MOTIF-CONTAINING PROTEIN, MITOCHONDRIAL"/>
    <property type="match status" value="1"/>
</dbReference>
<accession>A0ABM1DYR1</accession>